<evidence type="ECO:0000313" key="2">
    <source>
        <dbReference type="Proteomes" id="UP000249886"/>
    </source>
</evidence>
<sequence length="45" mass="4943">MAQERTAPAEYFNDFDPEKMAKQLAEQLAAKKAAEAEAQAKSEGE</sequence>
<gene>
    <name evidence="1" type="ORF">NCTC10254_00958</name>
</gene>
<dbReference type="Proteomes" id="UP000249886">
    <property type="component" value="Unassembled WGS sequence"/>
</dbReference>
<comment type="caution">
    <text evidence="1">The sequence shown here is derived from an EMBL/GenBank/DDBJ whole genome shotgun (WGS) entry which is preliminary data.</text>
</comment>
<name>A0A6G9D5X4_9CORY</name>
<organism evidence="1 2">
    <name type="scientific">Corynebacterium matruchotii</name>
    <dbReference type="NCBI Taxonomy" id="43768"/>
    <lineage>
        <taxon>Bacteria</taxon>
        <taxon>Bacillati</taxon>
        <taxon>Actinomycetota</taxon>
        <taxon>Actinomycetes</taxon>
        <taxon>Mycobacteriales</taxon>
        <taxon>Corynebacteriaceae</taxon>
        <taxon>Corynebacterium</taxon>
    </lineage>
</organism>
<dbReference type="GeneID" id="84575347"/>
<dbReference type="RefSeq" id="WP_005526383.1">
    <property type="nucleotide sequence ID" value="NZ_CAUOLB010000017.1"/>
</dbReference>
<accession>A0A6G9D5X4</accession>
<dbReference type="AlphaFoldDB" id="A0A6G9D5X4"/>
<reference evidence="1 2" key="1">
    <citation type="submission" date="2018-06" db="EMBL/GenBank/DDBJ databases">
        <authorList>
            <consortium name="Pathogen Informatics"/>
            <person name="Doyle S."/>
        </authorList>
    </citation>
    <scope>NUCLEOTIDE SEQUENCE [LARGE SCALE GENOMIC DNA]</scope>
    <source>
        <strain evidence="1 2">NCTC10254</strain>
    </source>
</reference>
<evidence type="ECO:0000313" key="1">
    <source>
        <dbReference type="EMBL" id="SPW27682.1"/>
    </source>
</evidence>
<dbReference type="EMBL" id="UARK01000002">
    <property type="protein sequence ID" value="SPW27682.1"/>
    <property type="molecule type" value="Genomic_DNA"/>
</dbReference>
<proteinExistence type="predicted"/>
<protein>
    <submittedName>
        <fullName evidence="1">Uncharacterized protein</fullName>
    </submittedName>
</protein>